<dbReference type="Pfam" id="PF00106">
    <property type="entry name" value="adh_short"/>
    <property type="match status" value="1"/>
</dbReference>
<dbReference type="InterPro" id="IPR002347">
    <property type="entry name" value="SDR_fam"/>
</dbReference>
<dbReference type="PANTHER" id="PTHR24320:SF148">
    <property type="entry name" value="NAD(P)-BINDING ROSSMANN-FOLD SUPERFAMILY PROTEIN"/>
    <property type="match status" value="1"/>
</dbReference>
<dbReference type="NCBIfam" id="NF004513">
    <property type="entry name" value="PRK05854.1"/>
    <property type="match status" value="1"/>
</dbReference>
<dbReference type="AlphaFoldDB" id="A0A1I6HWQ9"/>
<evidence type="ECO:0000256" key="1">
    <source>
        <dbReference type="ARBA" id="ARBA00006484"/>
    </source>
</evidence>
<dbReference type="NCBIfam" id="NF004846">
    <property type="entry name" value="PRK06197.1"/>
    <property type="match status" value="1"/>
</dbReference>
<proteinExistence type="inferred from homology"/>
<evidence type="ECO:0000256" key="3">
    <source>
        <dbReference type="SAM" id="MobiDB-lite"/>
    </source>
</evidence>
<organism evidence="4 5">
    <name type="scientific">Halogeometricum rufum</name>
    <dbReference type="NCBI Taxonomy" id="553469"/>
    <lineage>
        <taxon>Archaea</taxon>
        <taxon>Methanobacteriati</taxon>
        <taxon>Methanobacteriota</taxon>
        <taxon>Stenosarchaea group</taxon>
        <taxon>Halobacteria</taxon>
        <taxon>Halobacteriales</taxon>
        <taxon>Haloferacaceae</taxon>
        <taxon>Halogeometricum</taxon>
    </lineage>
</organism>
<dbReference type="GO" id="GO:0016491">
    <property type="term" value="F:oxidoreductase activity"/>
    <property type="evidence" value="ECO:0007669"/>
    <property type="project" value="UniProtKB-KW"/>
</dbReference>
<dbReference type="Gene3D" id="3.40.50.720">
    <property type="entry name" value="NAD(P)-binding Rossmann-like Domain"/>
    <property type="match status" value="1"/>
</dbReference>
<keyword evidence="5" id="KW-1185">Reference proteome</keyword>
<dbReference type="STRING" id="553469.SAMN04487947_2576"/>
<dbReference type="InterPro" id="IPR036291">
    <property type="entry name" value="NAD(P)-bd_dom_sf"/>
</dbReference>
<protein>
    <submittedName>
        <fullName evidence="4">NAD(P)-dependent dehydrogenase, short-chain alcohol dehydrogenase family</fullName>
    </submittedName>
</protein>
<dbReference type="RefSeq" id="WP_089808216.1">
    <property type="nucleotide sequence ID" value="NZ_FOYT01000002.1"/>
</dbReference>
<dbReference type="PANTHER" id="PTHR24320">
    <property type="entry name" value="RETINOL DEHYDROGENASE"/>
    <property type="match status" value="1"/>
</dbReference>
<keyword evidence="2" id="KW-0560">Oxidoreductase</keyword>
<comment type="similarity">
    <text evidence="1">Belongs to the short-chain dehydrogenases/reductases (SDR) family.</text>
</comment>
<name>A0A1I6HWQ9_9EURY</name>
<feature type="compositionally biased region" description="Basic and acidic residues" evidence="3">
    <location>
        <begin position="278"/>
        <end position="293"/>
    </location>
</feature>
<dbReference type="OrthoDB" id="10454at2157"/>
<dbReference type="Proteomes" id="UP000198531">
    <property type="component" value="Unassembled WGS sequence"/>
</dbReference>
<gene>
    <name evidence="4" type="ORF">SAMN04487947_2576</name>
</gene>
<dbReference type="SUPFAM" id="SSF51735">
    <property type="entry name" value="NAD(P)-binding Rossmann-fold domains"/>
    <property type="match status" value="1"/>
</dbReference>
<reference evidence="5" key="1">
    <citation type="submission" date="2016-10" db="EMBL/GenBank/DDBJ databases">
        <authorList>
            <person name="Varghese N."/>
            <person name="Submissions S."/>
        </authorList>
    </citation>
    <scope>NUCLEOTIDE SEQUENCE [LARGE SCALE GENOMIC DNA]</scope>
    <source>
        <strain evidence="5">CGMCC 1.7736</strain>
    </source>
</reference>
<evidence type="ECO:0000313" key="4">
    <source>
        <dbReference type="EMBL" id="SFR58650.1"/>
    </source>
</evidence>
<dbReference type="CDD" id="cd05327">
    <property type="entry name" value="retinol-DH_like_SDR_c_like"/>
    <property type="match status" value="1"/>
</dbReference>
<evidence type="ECO:0000313" key="5">
    <source>
        <dbReference type="Proteomes" id="UP000198531"/>
    </source>
</evidence>
<evidence type="ECO:0000256" key="2">
    <source>
        <dbReference type="ARBA" id="ARBA00023002"/>
    </source>
</evidence>
<sequence length="311" mass="33949">MTSKWTADDVPDCSGKTMVVTGANSGLGYEATRALAAKGAHVVMAVRSPERGREAARDVREAVPDADLTLARLDLADLDSVRRFADWFRAEFDDCHVLANNAGLMAIPRRETEQGFEMQFGVNHLGHFALTGLLLDTLRDTEGETRVVAQSSGLHENGEMDFSDPMGEESYDKWDAYAQSKLANLLFAYELQRRLELAGVDDVVSLGCHPGYADTNLQRRGPEMEGSFVRKLGMGLANRAFAQSAEMGALPLLYAATADDARGGTYVGPTGFQNMRGHPGENESSEASRDEDDAHRLWELSEHLTGVTYGI</sequence>
<dbReference type="EMBL" id="FOYT01000002">
    <property type="protein sequence ID" value="SFR58650.1"/>
    <property type="molecule type" value="Genomic_DNA"/>
</dbReference>
<accession>A0A1I6HWQ9</accession>
<feature type="region of interest" description="Disordered" evidence="3">
    <location>
        <begin position="269"/>
        <end position="293"/>
    </location>
</feature>